<evidence type="ECO:0000256" key="1">
    <source>
        <dbReference type="ARBA" id="ARBA00004123"/>
    </source>
</evidence>
<feature type="compositionally biased region" description="Acidic residues" evidence="12">
    <location>
        <begin position="174"/>
        <end position="196"/>
    </location>
</feature>
<evidence type="ECO:0000256" key="3">
    <source>
        <dbReference type="ARBA" id="ARBA00008212"/>
    </source>
</evidence>
<dbReference type="VEuPathDB" id="FungiDB:Z520_07781"/>
<dbReference type="UniPathway" id="UPA00886"/>
<evidence type="ECO:0000256" key="7">
    <source>
        <dbReference type="ARBA" id="ARBA00022771"/>
    </source>
</evidence>
<evidence type="ECO:0000256" key="8">
    <source>
        <dbReference type="ARBA" id="ARBA00022786"/>
    </source>
</evidence>
<keyword evidence="7" id="KW-0863">Zinc-finger</keyword>
<comment type="similarity">
    <text evidence="3">Belongs to the NSE2 family.</text>
</comment>
<reference evidence="14 15" key="1">
    <citation type="submission" date="2015-01" db="EMBL/GenBank/DDBJ databases">
        <title>The Genome Sequence of Fonsecaea multimorphosa CBS 102226.</title>
        <authorList>
            <consortium name="The Broad Institute Genomics Platform"/>
            <person name="Cuomo C."/>
            <person name="de Hoog S."/>
            <person name="Gorbushina A."/>
            <person name="Stielow B."/>
            <person name="Teixiera M."/>
            <person name="Abouelleil A."/>
            <person name="Chapman S.B."/>
            <person name="Priest M."/>
            <person name="Young S.K."/>
            <person name="Wortman J."/>
            <person name="Nusbaum C."/>
            <person name="Birren B."/>
        </authorList>
    </citation>
    <scope>NUCLEOTIDE SEQUENCE [LARGE SCALE GENOMIC DNA]</scope>
    <source>
        <strain evidence="14 15">CBS 102226</strain>
    </source>
</reference>
<gene>
    <name evidence="14" type="ORF">Z520_07781</name>
</gene>
<feature type="region of interest" description="Disordered" evidence="12">
    <location>
        <begin position="145"/>
        <end position="220"/>
    </location>
</feature>
<keyword evidence="10" id="KW-0697">Rotamase</keyword>
<dbReference type="STRING" id="1442371.A0A0D2H3V1"/>
<dbReference type="GO" id="GO:0000724">
    <property type="term" value="P:double-strand break repair via homologous recombination"/>
    <property type="evidence" value="ECO:0007669"/>
    <property type="project" value="InterPro"/>
</dbReference>
<proteinExistence type="inferred from homology"/>
<protein>
    <recommendedName>
        <fullName evidence="4">peptidylprolyl isomerase</fullName>
        <ecNumber evidence="4">5.2.1.8</ecNumber>
    </recommendedName>
</protein>
<dbReference type="PANTHER" id="PTHR21330:SF1">
    <property type="entry name" value="E3 SUMO-PROTEIN LIGASE NSE2"/>
    <property type="match status" value="1"/>
</dbReference>
<dbReference type="GO" id="GO:0030915">
    <property type="term" value="C:Smc5-Smc6 complex"/>
    <property type="evidence" value="ECO:0007669"/>
    <property type="project" value="InterPro"/>
</dbReference>
<comment type="pathway">
    <text evidence="2">Protein modification; protein sumoylation.</text>
</comment>
<feature type="compositionally biased region" description="Basic residues" evidence="12">
    <location>
        <begin position="516"/>
        <end position="526"/>
    </location>
</feature>
<keyword evidence="11" id="KW-0539">Nucleus</keyword>
<evidence type="ECO:0000313" key="14">
    <source>
        <dbReference type="EMBL" id="KIX96515.1"/>
    </source>
</evidence>
<dbReference type="Gene3D" id="3.30.40.10">
    <property type="entry name" value="Zinc/RING finger domain, C3HC4 (zinc finger)"/>
    <property type="match status" value="1"/>
</dbReference>
<sequence>MAPTQFEPQPLTAPLNEEAVRSLSELQHQRDRETKAREHLKKAAQLLTDMTGELNDRAYLRRARHSKEKARRREAANNGTEDGGAGAEENEEDPAVAEADARYEEFQRKVEALTKRMDLSIRGVIDDMAWLAEYPATLKAVVEKAQESMGEPRRDHQTQSLTQRTRQRRRVVDDGDEAAEQNQNEEEEEQEDDNDVDAGPSSRSRHQTSMLPTIHPADTPHISLSTALTQQARTWTSKTLTERYARNNDYRGWYRVLYDAKNPGESAPPMPNESLWFAAEEGRINSLSSSQRRHHPQGSNADETSMTEEEEDEDEVEIAAEKTRLKCPITLLPYIDPVTSKNCNHSYERAAILSMLSTSTDFAPFTQDQLAELSQLGNNQKQRARREREIRIKQVKCPECNTPLIEADLVDNPALKRRVARLLAQERRDNLATSDVDGESHSDDDDDDGDGHNVRGTQRRPAALGSSSPPPLPSSVRKSAKQIKAERMSGVRRAGDEADVDVVPQTQLAEDDRRAGRARGRGRGTRRVMDLDDDEEED</sequence>
<dbReference type="CDD" id="cd16651">
    <property type="entry name" value="SPL-RING_NSE2"/>
    <property type="match status" value="1"/>
</dbReference>
<comment type="subcellular location">
    <subcellularLocation>
        <location evidence="1">Nucleus</location>
    </subcellularLocation>
</comment>
<dbReference type="OrthoDB" id="756301at2759"/>
<dbReference type="RefSeq" id="XP_016630638.1">
    <property type="nucleotide sequence ID" value="XM_016778278.1"/>
</dbReference>
<dbReference type="GO" id="GO:0016925">
    <property type="term" value="P:protein sumoylation"/>
    <property type="evidence" value="ECO:0007669"/>
    <property type="project" value="UniProtKB-UniPathway"/>
</dbReference>
<feature type="compositionally biased region" description="Basic and acidic residues" evidence="12">
    <location>
        <begin position="483"/>
        <end position="496"/>
    </location>
</feature>
<evidence type="ECO:0000259" key="13">
    <source>
        <dbReference type="SMART" id="SM00504"/>
    </source>
</evidence>
<dbReference type="EC" id="5.2.1.8" evidence="4"/>
<dbReference type="InterPro" id="IPR004181">
    <property type="entry name" value="Znf_MIZ"/>
</dbReference>
<dbReference type="GO" id="GO:0016567">
    <property type="term" value="P:protein ubiquitination"/>
    <property type="evidence" value="ECO:0007669"/>
    <property type="project" value="InterPro"/>
</dbReference>
<evidence type="ECO:0000256" key="2">
    <source>
        <dbReference type="ARBA" id="ARBA00004718"/>
    </source>
</evidence>
<dbReference type="InterPro" id="IPR026846">
    <property type="entry name" value="Nse2(Mms21)"/>
</dbReference>
<dbReference type="SMART" id="SM00504">
    <property type="entry name" value="Ubox"/>
    <property type="match status" value="1"/>
</dbReference>
<evidence type="ECO:0000313" key="15">
    <source>
        <dbReference type="Proteomes" id="UP000053411"/>
    </source>
</evidence>
<evidence type="ECO:0000256" key="5">
    <source>
        <dbReference type="ARBA" id="ARBA00022679"/>
    </source>
</evidence>
<dbReference type="Pfam" id="PF11789">
    <property type="entry name" value="zf-Nse"/>
    <property type="match status" value="1"/>
</dbReference>
<organism evidence="14 15">
    <name type="scientific">Fonsecaea multimorphosa CBS 102226</name>
    <dbReference type="NCBI Taxonomy" id="1442371"/>
    <lineage>
        <taxon>Eukaryota</taxon>
        <taxon>Fungi</taxon>
        <taxon>Dikarya</taxon>
        <taxon>Ascomycota</taxon>
        <taxon>Pezizomycotina</taxon>
        <taxon>Eurotiomycetes</taxon>
        <taxon>Chaetothyriomycetidae</taxon>
        <taxon>Chaetothyriales</taxon>
        <taxon>Herpotrichiellaceae</taxon>
        <taxon>Fonsecaea</taxon>
    </lineage>
</organism>
<feature type="region of interest" description="Disordered" evidence="12">
    <location>
        <begin position="51"/>
        <end position="100"/>
    </location>
</feature>
<dbReference type="PANTHER" id="PTHR21330">
    <property type="entry name" value="E3 SUMO-PROTEIN LIGASE NSE2"/>
    <property type="match status" value="1"/>
</dbReference>
<evidence type="ECO:0000256" key="4">
    <source>
        <dbReference type="ARBA" id="ARBA00013194"/>
    </source>
</evidence>
<dbReference type="Proteomes" id="UP000053411">
    <property type="component" value="Unassembled WGS sequence"/>
</dbReference>
<dbReference type="GO" id="GO:0005634">
    <property type="term" value="C:nucleus"/>
    <property type="evidence" value="ECO:0007669"/>
    <property type="project" value="UniProtKB-SubCell"/>
</dbReference>
<name>A0A0D2H3V1_9EURO</name>
<keyword evidence="10" id="KW-0413">Isomerase</keyword>
<dbReference type="GO" id="GO:0003755">
    <property type="term" value="F:peptidyl-prolyl cis-trans isomerase activity"/>
    <property type="evidence" value="ECO:0007669"/>
    <property type="project" value="UniProtKB-KW"/>
</dbReference>
<evidence type="ECO:0000256" key="12">
    <source>
        <dbReference type="SAM" id="MobiDB-lite"/>
    </source>
</evidence>
<evidence type="ECO:0000256" key="6">
    <source>
        <dbReference type="ARBA" id="ARBA00022723"/>
    </source>
</evidence>
<keyword evidence="9" id="KW-0862">Zinc</keyword>
<keyword evidence="8" id="KW-0833">Ubl conjugation pathway</keyword>
<keyword evidence="5" id="KW-0808">Transferase</keyword>
<dbReference type="GO" id="GO:0061665">
    <property type="term" value="F:SUMO ligase activity"/>
    <property type="evidence" value="ECO:0007669"/>
    <property type="project" value="TreeGrafter"/>
</dbReference>
<dbReference type="AlphaFoldDB" id="A0A0D2H3V1"/>
<feature type="compositionally biased region" description="Basic residues" evidence="12">
    <location>
        <begin position="60"/>
        <end position="72"/>
    </location>
</feature>
<dbReference type="SUPFAM" id="SSF57850">
    <property type="entry name" value="RING/U-box"/>
    <property type="match status" value="1"/>
</dbReference>
<feature type="compositionally biased region" description="Basic and acidic residues" evidence="12">
    <location>
        <begin position="145"/>
        <end position="157"/>
    </location>
</feature>
<feature type="region of interest" description="Disordered" evidence="12">
    <location>
        <begin position="286"/>
        <end position="312"/>
    </location>
</feature>
<dbReference type="EMBL" id="KN848077">
    <property type="protein sequence ID" value="KIX96515.1"/>
    <property type="molecule type" value="Genomic_DNA"/>
</dbReference>
<dbReference type="GO" id="GO:0008270">
    <property type="term" value="F:zinc ion binding"/>
    <property type="evidence" value="ECO:0007669"/>
    <property type="project" value="UniProtKB-KW"/>
</dbReference>
<dbReference type="GO" id="GO:0004842">
    <property type="term" value="F:ubiquitin-protein transferase activity"/>
    <property type="evidence" value="ECO:0007669"/>
    <property type="project" value="InterPro"/>
</dbReference>
<accession>A0A0D2H3V1</accession>
<dbReference type="GeneID" id="27713527"/>
<keyword evidence="6" id="KW-0479">Metal-binding</keyword>
<feature type="domain" description="U-box" evidence="13">
    <location>
        <begin position="324"/>
        <end position="392"/>
    </location>
</feature>
<keyword evidence="15" id="KW-1185">Reference proteome</keyword>
<evidence type="ECO:0000256" key="10">
    <source>
        <dbReference type="ARBA" id="ARBA00023110"/>
    </source>
</evidence>
<evidence type="ECO:0000256" key="9">
    <source>
        <dbReference type="ARBA" id="ARBA00022833"/>
    </source>
</evidence>
<feature type="region of interest" description="Disordered" evidence="12">
    <location>
        <begin position="430"/>
        <end position="538"/>
    </location>
</feature>
<dbReference type="InterPro" id="IPR013083">
    <property type="entry name" value="Znf_RING/FYVE/PHD"/>
</dbReference>
<evidence type="ECO:0000256" key="11">
    <source>
        <dbReference type="ARBA" id="ARBA00023242"/>
    </source>
</evidence>
<dbReference type="InterPro" id="IPR003613">
    <property type="entry name" value="Ubox_domain"/>
</dbReference>
<feature type="region of interest" description="Disordered" evidence="12">
    <location>
        <begin position="1"/>
        <end position="39"/>
    </location>
</feature>
<feature type="compositionally biased region" description="Basic and acidic residues" evidence="12">
    <location>
        <begin position="27"/>
        <end position="37"/>
    </location>
</feature>